<gene>
    <name evidence="1" type="ORF">T01_8393</name>
</gene>
<comment type="caution">
    <text evidence="1">The sequence shown here is derived from an EMBL/GenBank/DDBJ whole genome shotgun (WGS) entry which is preliminary data.</text>
</comment>
<dbReference type="AlphaFoldDB" id="A0A0V1BIV2"/>
<dbReference type="EMBL" id="JYDH01000038">
    <property type="protein sequence ID" value="KRY36896.1"/>
    <property type="molecule type" value="Genomic_DNA"/>
</dbReference>
<proteinExistence type="predicted"/>
<keyword evidence="2" id="KW-1185">Reference proteome</keyword>
<protein>
    <submittedName>
        <fullName evidence="1">Uncharacterized protein</fullName>
    </submittedName>
</protein>
<evidence type="ECO:0000313" key="1">
    <source>
        <dbReference type="EMBL" id="KRY36896.1"/>
    </source>
</evidence>
<dbReference type="InParanoid" id="A0A0V1BIV2"/>
<dbReference type="Proteomes" id="UP000054776">
    <property type="component" value="Unassembled WGS sequence"/>
</dbReference>
<organism evidence="1 2">
    <name type="scientific">Trichinella spiralis</name>
    <name type="common">Trichina worm</name>
    <dbReference type="NCBI Taxonomy" id="6334"/>
    <lineage>
        <taxon>Eukaryota</taxon>
        <taxon>Metazoa</taxon>
        <taxon>Ecdysozoa</taxon>
        <taxon>Nematoda</taxon>
        <taxon>Enoplea</taxon>
        <taxon>Dorylaimia</taxon>
        <taxon>Trichinellida</taxon>
        <taxon>Trichinellidae</taxon>
        <taxon>Trichinella</taxon>
    </lineage>
</organism>
<accession>A0A0V1BIV2</accession>
<evidence type="ECO:0000313" key="2">
    <source>
        <dbReference type="Proteomes" id="UP000054776"/>
    </source>
</evidence>
<name>A0A0V1BIV2_TRISP</name>
<reference evidence="1 2" key="1">
    <citation type="submission" date="2015-01" db="EMBL/GenBank/DDBJ databases">
        <title>Evolution of Trichinella species and genotypes.</title>
        <authorList>
            <person name="Korhonen P.K."/>
            <person name="Edoardo P."/>
            <person name="Giuseppe L.R."/>
            <person name="Gasser R.B."/>
        </authorList>
    </citation>
    <scope>NUCLEOTIDE SEQUENCE [LARGE SCALE GENOMIC DNA]</scope>
    <source>
        <strain evidence="1">ISS3</strain>
    </source>
</reference>
<sequence>MTIQVVWWATKTVSASTAACDAIVRSKFGSCTVCLLCCCPDLTNLTTLKSFSAHISNYTLCMYLYCLNVSSN</sequence>